<evidence type="ECO:0000313" key="1">
    <source>
        <dbReference type="EMBL" id="TWT43536.1"/>
    </source>
</evidence>
<dbReference type="OrthoDB" id="6183686at2"/>
<gene>
    <name evidence="1" type="ORF">KOR42_44770</name>
</gene>
<organism evidence="1 2">
    <name type="scientific">Thalassoglobus neptunius</name>
    <dbReference type="NCBI Taxonomy" id="1938619"/>
    <lineage>
        <taxon>Bacteria</taxon>
        <taxon>Pseudomonadati</taxon>
        <taxon>Planctomycetota</taxon>
        <taxon>Planctomycetia</taxon>
        <taxon>Planctomycetales</taxon>
        <taxon>Planctomycetaceae</taxon>
        <taxon>Thalassoglobus</taxon>
    </lineage>
</organism>
<accession>A0A5C5VY30</accession>
<dbReference type="CDD" id="cd09023">
    <property type="entry name" value="Aldose_epim_Ec_c4013"/>
    <property type="match status" value="1"/>
</dbReference>
<dbReference type="AlphaFoldDB" id="A0A5C5VY30"/>
<reference evidence="1 2" key="1">
    <citation type="submission" date="2019-02" db="EMBL/GenBank/DDBJ databases">
        <title>Deep-cultivation of Planctomycetes and their phenomic and genomic characterization uncovers novel biology.</title>
        <authorList>
            <person name="Wiegand S."/>
            <person name="Jogler M."/>
            <person name="Boedeker C."/>
            <person name="Pinto D."/>
            <person name="Vollmers J."/>
            <person name="Rivas-Marin E."/>
            <person name="Kohn T."/>
            <person name="Peeters S.H."/>
            <person name="Heuer A."/>
            <person name="Rast P."/>
            <person name="Oberbeckmann S."/>
            <person name="Bunk B."/>
            <person name="Jeske O."/>
            <person name="Meyerdierks A."/>
            <person name="Storesund J.E."/>
            <person name="Kallscheuer N."/>
            <person name="Luecker S."/>
            <person name="Lage O.M."/>
            <person name="Pohl T."/>
            <person name="Merkel B.J."/>
            <person name="Hornburger P."/>
            <person name="Mueller R.-W."/>
            <person name="Bruemmer F."/>
            <person name="Labrenz M."/>
            <person name="Spormann A.M."/>
            <person name="Op Den Camp H."/>
            <person name="Overmann J."/>
            <person name="Amann R."/>
            <person name="Jetten M.S.M."/>
            <person name="Mascher T."/>
            <person name="Medema M.H."/>
            <person name="Devos D.P."/>
            <person name="Kaster A.-K."/>
            <person name="Ovreas L."/>
            <person name="Rohde M."/>
            <person name="Galperin M.Y."/>
            <person name="Jogler C."/>
        </authorList>
    </citation>
    <scope>NUCLEOTIDE SEQUENCE [LARGE SCALE GENOMIC DNA]</scope>
    <source>
        <strain evidence="1 2">KOR42</strain>
    </source>
</reference>
<dbReference type="Gene3D" id="2.70.98.10">
    <property type="match status" value="1"/>
</dbReference>
<dbReference type="RefSeq" id="WP_146511832.1">
    <property type="nucleotide sequence ID" value="NZ_SIHI01000032.1"/>
</dbReference>
<proteinExistence type="predicted"/>
<name>A0A5C5VY30_9PLAN</name>
<dbReference type="InterPro" id="IPR027839">
    <property type="entry name" value="DUF4432"/>
</dbReference>
<dbReference type="EMBL" id="SIHI01000032">
    <property type="protein sequence ID" value="TWT43536.1"/>
    <property type="molecule type" value="Genomic_DNA"/>
</dbReference>
<dbReference type="Pfam" id="PF14486">
    <property type="entry name" value="DUF4432"/>
    <property type="match status" value="1"/>
</dbReference>
<protein>
    <recommendedName>
        <fullName evidence="3">DUF4432 domain-containing protein</fullName>
    </recommendedName>
</protein>
<evidence type="ECO:0008006" key="3">
    <source>
        <dbReference type="Google" id="ProtNLM"/>
    </source>
</evidence>
<dbReference type="Proteomes" id="UP000317243">
    <property type="component" value="Unassembled WGS sequence"/>
</dbReference>
<keyword evidence="2" id="KW-1185">Reference proteome</keyword>
<dbReference type="InterPro" id="IPR014718">
    <property type="entry name" value="GH-type_carb-bd"/>
</dbReference>
<comment type="caution">
    <text evidence="1">The sequence shown here is derived from an EMBL/GenBank/DDBJ whole genome shotgun (WGS) entry which is preliminary data.</text>
</comment>
<evidence type="ECO:0000313" key="2">
    <source>
        <dbReference type="Proteomes" id="UP000317243"/>
    </source>
</evidence>
<dbReference type="GO" id="GO:0030246">
    <property type="term" value="F:carbohydrate binding"/>
    <property type="evidence" value="ECO:0007669"/>
    <property type="project" value="InterPro"/>
</dbReference>
<sequence length="380" mass="41071">MSADLRSDSVCLGGSAPGAELPWEVLQTRMTDGLSAGVEVIEVRNGVFSCNVLPTRGMGIWTAHFGETRFGWDSPVKSPVNPAFVNLKSRNGLGWLDGFNELLCRCGLSFNGPPGIDEGNPSPIESDLTLHGKIANLPAHSVEMISNENEIGVRGIVDESTLFGPQLRLESSITSPLGSSEIRVRDVVTNLGSAPTELQLLYHINLGTPILGEGAKFACPASKVIPRDARAAEDASGYLEYLAPTSGYSEQVYFHETLTNSSGESLAMIQNSSGDCGLSLRFNKEQLPCFSQWKCTQALSDGYVTGIEPATNYPNFKSFEREQGRVVKLGAGESYTIDLVLNVLIDQEHVEEARKEIETIQGGNSCEVMLSPQLQYCSSE</sequence>